<evidence type="ECO:0000256" key="2">
    <source>
        <dbReference type="ARBA" id="ARBA00022475"/>
    </source>
</evidence>
<keyword evidence="5 8" id="KW-1133">Transmembrane helix</keyword>
<dbReference type="PANTHER" id="PTHR35806:SF1">
    <property type="entry name" value="OXALOACETATE DECARBOXYLASE BETA CHAIN 2"/>
    <property type="match status" value="1"/>
</dbReference>
<feature type="transmembrane region" description="Helical" evidence="8">
    <location>
        <begin position="485"/>
        <end position="505"/>
    </location>
</feature>
<keyword evidence="2" id="KW-1003">Cell membrane</keyword>
<feature type="transmembrane region" description="Helical" evidence="8">
    <location>
        <begin position="453"/>
        <end position="478"/>
    </location>
</feature>
<dbReference type="GO" id="GO:0006814">
    <property type="term" value="P:sodium ion transport"/>
    <property type="evidence" value="ECO:0007669"/>
    <property type="project" value="InterPro"/>
</dbReference>
<dbReference type="NCBIfam" id="TIGR01109">
    <property type="entry name" value="Na_pump_decarbB"/>
    <property type="match status" value="1"/>
</dbReference>
<comment type="caution">
    <text evidence="9">The sequence shown here is derived from an EMBL/GenBank/DDBJ whole genome shotgun (WGS) entry which is preliminary data.</text>
</comment>
<sequence>MNNVMIDLQKNFKRQVLGVSLAVMGVAFVLSVGSQVLAQTSETAPAQAQEKEAPAQDASKHGLSRVIKGTETWGDEHNIDPGRFLSGIWNSTGISKMTKEKGSSAKTDENDVNFLKQPTTQEEYNKLVEAADSMSASDNNKPKTIVNKLRFVLQGDPNANDEILHDVIEEAENHTTDWGTAPGWQSFIMMAIGFLIVYLGAGRGFEPLLLIPIGFGTILVNAVGAGMGNLPDGMLAIIYKAGVGNEFFPMLIFMGIGAMTDFGPLIANPKTALLGGAAQFGVFFTLFGVAVMNIFGLNYNIMQACAIAIIGGADGPTSIYVSGKLAPELMAVIAVAAYSYMALVPMIQPPIMKLLTTKKQRMIHMPNPRQVPKAERILFPMMLLLLTILLLPPAAPLIGMLAFGNFVKESGAAQRLSKTMENELMNIVSILLSLGVGSQMTPEKIIKGESIGIIVLGLVAFGVATAGGICMAHIMNLFMPKGKKINPLIGSAGVSAVPMAARVAHKVAQSEDPSNFLLMNAMGPNVSGVIGTAIAAGVFIATYGNL</sequence>
<accession>H7EK56</accession>
<dbReference type="InterPro" id="IPR005661">
    <property type="entry name" value="OadB_MmdB"/>
</dbReference>
<feature type="region of interest" description="Disordered" evidence="7">
    <location>
        <begin position="43"/>
        <end position="62"/>
    </location>
</feature>
<evidence type="ECO:0000256" key="5">
    <source>
        <dbReference type="ARBA" id="ARBA00022989"/>
    </source>
</evidence>
<dbReference type="PANTHER" id="PTHR35806">
    <property type="entry name" value="OXALOACETATE DECARBOXYLASE BETA CHAIN 2"/>
    <property type="match status" value="1"/>
</dbReference>
<proteinExistence type="predicted"/>
<feature type="transmembrane region" description="Helical" evidence="8">
    <location>
        <begin position="273"/>
        <end position="295"/>
    </location>
</feature>
<dbReference type="AlphaFoldDB" id="H7EK56"/>
<name>H7EK56_9SPIR</name>
<organism evidence="9 10">
    <name type="scientific">Treponema saccharophilum DSM 2985</name>
    <dbReference type="NCBI Taxonomy" id="907348"/>
    <lineage>
        <taxon>Bacteria</taxon>
        <taxon>Pseudomonadati</taxon>
        <taxon>Spirochaetota</taxon>
        <taxon>Spirochaetia</taxon>
        <taxon>Spirochaetales</taxon>
        <taxon>Treponemataceae</taxon>
        <taxon>Treponema</taxon>
    </lineage>
</organism>
<evidence type="ECO:0000313" key="10">
    <source>
        <dbReference type="Proteomes" id="UP000003571"/>
    </source>
</evidence>
<dbReference type="STRING" id="907348.TresaDRAFT_1479"/>
<keyword evidence="10" id="KW-1185">Reference proteome</keyword>
<feature type="transmembrane region" description="Helical" evidence="8">
    <location>
        <begin position="183"/>
        <end position="201"/>
    </location>
</feature>
<dbReference type="RefSeq" id="WP_002703862.1">
    <property type="nucleotide sequence ID" value="NZ_AGRW01000043.1"/>
</dbReference>
<evidence type="ECO:0000256" key="7">
    <source>
        <dbReference type="SAM" id="MobiDB-lite"/>
    </source>
</evidence>
<comment type="subcellular location">
    <subcellularLocation>
        <location evidence="1">Cell membrane</location>
        <topology evidence="1">Multi-pass membrane protein</topology>
    </subcellularLocation>
</comment>
<feature type="compositionally biased region" description="Basic and acidic residues" evidence="7">
    <location>
        <begin position="49"/>
        <end position="60"/>
    </location>
</feature>
<evidence type="ECO:0000256" key="6">
    <source>
        <dbReference type="ARBA" id="ARBA00023136"/>
    </source>
</evidence>
<dbReference type="Proteomes" id="UP000003571">
    <property type="component" value="Unassembled WGS sequence"/>
</dbReference>
<evidence type="ECO:0000256" key="1">
    <source>
        <dbReference type="ARBA" id="ARBA00004651"/>
    </source>
</evidence>
<feature type="transmembrane region" description="Helical" evidence="8">
    <location>
        <begin position="301"/>
        <end position="322"/>
    </location>
</feature>
<feature type="transmembrane region" description="Helical" evidence="8">
    <location>
        <begin position="329"/>
        <end position="347"/>
    </location>
</feature>
<dbReference type="PATRIC" id="fig|907348.3.peg.1263"/>
<keyword evidence="3 8" id="KW-0812">Transmembrane</keyword>
<keyword evidence="9" id="KW-0456">Lyase</keyword>
<feature type="transmembrane region" description="Helical" evidence="8">
    <location>
        <begin position="424"/>
        <end position="441"/>
    </location>
</feature>
<dbReference type="EMBL" id="AGRW01000043">
    <property type="protein sequence ID" value="EIC02143.1"/>
    <property type="molecule type" value="Genomic_DNA"/>
</dbReference>
<keyword evidence="4" id="KW-1278">Translocase</keyword>
<evidence type="ECO:0000256" key="3">
    <source>
        <dbReference type="ARBA" id="ARBA00022692"/>
    </source>
</evidence>
<evidence type="ECO:0000256" key="4">
    <source>
        <dbReference type="ARBA" id="ARBA00022967"/>
    </source>
</evidence>
<feature type="transmembrane region" description="Helical" evidence="8">
    <location>
        <begin position="247"/>
        <end position="266"/>
    </location>
</feature>
<dbReference type="eggNOG" id="COG1883">
    <property type="taxonomic scope" value="Bacteria"/>
</dbReference>
<evidence type="ECO:0000313" key="9">
    <source>
        <dbReference type="EMBL" id="EIC02143.1"/>
    </source>
</evidence>
<feature type="transmembrane region" description="Helical" evidence="8">
    <location>
        <begin position="525"/>
        <end position="544"/>
    </location>
</feature>
<dbReference type="EC" id="4.1.1.3" evidence="9"/>
<keyword evidence="6 8" id="KW-0472">Membrane</keyword>
<dbReference type="GO" id="GO:0005886">
    <property type="term" value="C:plasma membrane"/>
    <property type="evidence" value="ECO:0007669"/>
    <property type="project" value="UniProtKB-SubCell"/>
</dbReference>
<feature type="transmembrane region" description="Helical" evidence="8">
    <location>
        <begin position="377"/>
        <end position="403"/>
    </location>
</feature>
<protein>
    <submittedName>
        <fullName evidence="9">Sodium ion-translocating decarboxylase, beta subunit</fullName>
        <ecNumber evidence="9">4.1.1.3</ecNumber>
    </submittedName>
</protein>
<feature type="transmembrane region" description="Helical" evidence="8">
    <location>
        <begin position="208"/>
        <end position="227"/>
    </location>
</feature>
<gene>
    <name evidence="9" type="ORF">TresaDRAFT_1479</name>
</gene>
<dbReference type="GO" id="GO:0016829">
    <property type="term" value="F:lyase activity"/>
    <property type="evidence" value="ECO:0007669"/>
    <property type="project" value="UniProtKB-KW"/>
</dbReference>
<reference evidence="9 10" key="1">
    <citation type="submission" date="2011-09" db="EMBL/GenBank/DDBJ databases">
        <title>The draft genome of Treponema saccharophilum DSM 2985.</title>
        <authorList>
            <consortium name="US DOE Joint Genome Institute (JGI-PGF)"/>
            <person name="Lucas S."/>
            <person name="Copeland A."/>
            <person name="Lapidus A."/>
            <person name="Glavina del Rio T."/>
            <person name="Dalin E."/>
            <person name="Tice H."/>
            <person name="Bruce D."/>
            <person name="Goodwin L."/>
            <person name="Pitluck S."/>
            <person name="Peters L."/>
            <person name="Kyrpides N."/>
            <person name="Mavromatis K."/>
            <person name="Ivanova N."/>
            <person name="Markowitz V."/>
            <person name="Cheng J.-F."/>
            <person name="Hugenholtz P."/>
            <person name="Woyke T."/>
            <person name="Wu D."/>
            <person name="Gronow S."/>
            <person name="Wellnitz S."/>
            <person name="Brambilla E."/>
            <person name="Klenk H.-P."/>
            <person name="Eisen J.A."/>
        </authorList>
    </citation>
    <scope>NUCLEOTIDE SEQUENCE [LARGE SCALE GENOMIC DNA]</scope>
    <source>
        <strain evidence="9 10">DSM 2985</strain>
    </source>
</reference>
<evidence type="ECO:0000256" key="8">
    <source>
        <dbReference type="SAM" id="Phobius"/>
    </source>
</evidence>
<dbReference type="Pfam" id="PF03977">
    <property type="entry name" value="OAD_beta"/>
    <property type="match status" value="1"/>
</dbReference>